<organism evidence="2 3">
    <name type="scientific">Puccinia graminis f. sp. tritici</name>
    <dbReference type="NCBI Taxonomy" id="56615"/>
    <lineage>
        <taxon>Eukaryota</taxon>
        <taxon>Fungi</taxon>
        <taxon>Dikarya</taxon>
        <taxon>Basidiomycota</taxon>
        <taxon>Pucciniomycotina</taxon>
        <taxon>Pucciniomycetes</taxon>
        <taxon>Pucciniales</taxon>
        <taxon>Pucciniaceae</taxon>
        <taxon>Puccinia</taxon>
    </lineage>
</organism>
<dbReference type="SUPFAM" id="SSF47240">
    <property type="entry name" value="Ferritin-like"/>
    <property type="match status" value="1"/>
</dbReference>
<evidence type="ECO:0000313" key="3">
    <source>
        <dbReference type="Proteomes" id="UP000324748"/>
    </source>
</evidence>
<proteinExistence type="predicted"/>
<dbReference type="Pfam" id="PF00268">
    <property type="entry name" value="Ribonuc_red_sm"/>
    <property type="match status" value="1"/>
</dbReference>
<dbReference type="Proteomes" id="UP000324748">
    <property type="component" value="Unassembled WGS sequence"/>
</dbReference>
<dbReference type="OrthoDB" id="10248373at2759"/>
<dbReference type="InterPro" id="IPR000358">
    <property type="entry name" value="RNR_small_fam"/>
</dbReference>
<dbReference type="InterPro" id="IPR012348">
    <property type="entry name" value="RNR-like"/>
</dbReference>
<protein>
    <submittedName>
        <fullName evidence="2">Ribonucleotide-diphosphate reductase (RNR), small subunit</fullName>
    </submittedName>
</protein>
<dbReference type="Gene3D" id="1.10.620.20">
    <property type="entry name" value="Ribonucleotide Reductase, subunit A"/>
    <property type="match status" value="1"/>
</dbReference>
<evidence type="ECO:0000313" key="2">
    <source>
        <dbReference type="EMBL" id="KAA1096058.1"/>
    </source>
</evidence>
<dbReference type="EMBL" id="VSWC01000067">
    <property type="protein sequence ID" value="KAA1096058.1"/>
    <property type="molecule type" value="Genomic_DNA"/>
</dbReference>
<name>A0A5B0P736_PUCGR</name>
<dbReference type="PANTHER" id="PTHR23409:SF18">
    <property type="entry name" value="RIBONUCLEOSIDE-DIPHOSPHATE REDUCTASE SUBUNIT M2"/>
    <property type="match status" value="1"/>
</dbReference>
<dbReference type="GO" id="GO:0009263">
    <property type="term" value="P:deoxyribonucleotide biosynthetic process"/>
    <property type="evidence" value="ECO:0007669"/>
    <property type="project" value="InterPro"/>
</dbReference>
<keyword evidence="3" id="KW-1185">Reference proteome</keyword>
<dbReference type="InterPro" id="IPR009078">
    <property type="entry name" value="Ferritin-like_SF"/>
</dbReference>
<evidence type="ECO:0000256" key="1">
    <source>
        <dbReference type="SAM" id="MobiDB-lite"/>
    </source>
</evidence>
<sequence length="226" mass="25749">MRMVIRLSCTAQPRRPVAQLSWKHSAVTAQGPATSIQKPLLHSSPRLQPNDPTNIRFQLTPTTTPSHPDNTHSYINISINHDVSLRTRAKNLSLTPSQLNPLIISVAAPLSTNRFVGNLDITSDDQEPLLKEDGHRFVLFPIKLHEIWASYKRAEASFWTAEEIDLSKDMHDWDNKLNADEKHFHQTRPRPSSPPPMGSSNENLIERFQWRGFQWPKHVASTDSRS</sequence>
<reference evidence="2 3" key="1">
    <citation type="submission" date="2019-05" db="EMBL/GenBank/DDBJ databases">
        <title>Emergence of the Ug99 lineage of the wheat stem rust pathogen through somatic hybridization.</title>
        <authorList>
            <person name="Li F."/>
            <person name="Upadhyaya N.M."/>
            <person name="Sperschneider J."/>
            <person name="Matny O."/>
            <person name="Nguyen-Phuc H."/>
            <person name="Mago R."/>
            <person name="Raley C."/>
            <person name="Miller M.E."/>
            <person name="Silverstein K.A.T."/>
            <person name="Henningsen E."/>
            <person name="Hirsch C.D."/>
            <person name="Visser B."/>
            <person name="Pretorius Z.A."/>
            <person name="Steffenson B.J."/>
            <person name="Schwessinger B."/>
            <person name="Dodds P.N."/>
            <person name="Figueroa M."/>
        </authorList>
    </citation>
    <scope>NUCLEOTIDE SEQUENCE [LARGE SCALE GENOMIC DNA]</scope>
    <source>
        <strain evidence="2">21-0</strain>
    </source>
</reference>
<dbReference type="GO" id="GO:0016491">
    <property type="term" value="F:oxidoreductase activity"/>
    <property type="evidence" value="ECO:0007669"/>
    <property type="project" value="InterPro"/>
</dbReference>
<gene>
    <name evidence="2" type="primary">RNR2_2</name>
    <name evidence="2" type="ORF">PGT21_003853</name>
</gene>
<feature type="region of interest" description="Disordered" evidence="1">
    <location>
        <begin position="183"/>
        <end position="203"/>
    </location>
</feature>
<accession>A0A5B0P736</accession>
<comment type="caution">
    <text evidence="2">The sequence shown here is derived from an EMBL/GenBank/DDBJ whole genome shotgun (WGS) entry which is preliminary data.</text>
</comment>
<dbReference type="PANTHER" id="PTHR23409">
    <property type="entry name" value="RIBONUCLEOSIDE-DIPHOSPHATE REDUCTASE SMALL CHAIN"/>
    <property type="match status" value="1"/>
</dbReference>
<dbReference type="AlphaFoldDB" id="A0A5B0P736"/>